<evidence type="ECO:0000313" key="2">
    <source>
        <dbReference type="Proteomes" id="UP001487740"/>
    </source>
</evidence>
<proteinExistence type="predicted"/>
<protein>
    <submittedName>
        <fullName evidence="1">Uncharacterized protein</fullName>
    </submittedName>
</protein>
<organism evidence="1 2">
    <name type="scientific">Scylla paramamosain</name>
    <name type="common">Mud crab</name>
    <dbReference type="NCBI Taxonomy" id="85552"/>
    <lineage>
        <taxon>Eukaryota</taxon>
        <taxon>Metazoa</taxon>
        <taxon>Ecdysozoa</taxon>
        <taxon>Arthropoda</taxon>
        <taxon>Crustacea</taxon>
        <taxon>Multicrustacea</taxon>
        <taxon>Malacostraca</taxon>
        <taxon>Eumalacostraca</taxon>
        <taxon>Eucarida</taxon>
        <taxon>Decapoda</taxon>
        <taxon>Pleocyemata</taxon>
        <taxon>Brachyura</taxon>
        <taxon>Eubrachyura</taxon>
        <taxon>Portunoidea</taxon>
        <taxon>Portunidae</taxon>
        <taxon>Portuninae</taxon>
        <taxon>Scylla</taxon>
    </lineage>
</organism>
<evidence type="ECO:0000313" key="1">
    <source>
        <dbReference type="EMBL" id="KAK8390431.1"/>
    </source>
</evidence>
<reference evidence="1 2" key="1">
    <citation type="submission" date="2023-03" db="EMBL/GenBank/DDBJ databases">
        <title>High-quality genome of Scylla paramamosain provides insights in environmental adaptation.</title>
        <authorList>
            <person name="Zhang L."/>
        </authorList>
    </citation>
    <scope>NUCLEOTIDE SEQUENCE [LARGE SCALE GENOMIC DNA]</scope>
    <source>
        <strain evidence="1">LZ_2023a</strain>
        <tissue evidence="1">Muscle</tissue>
    </source>
</reference>
<sequence>MNFPTPGASMPAVTIMVQEGTHQPRTCFTTASEVYLLNLQTSSLVVPPMLCYSMVVAPPSLCCAQHILPLDLHVYPINTVLFLVGQTCRLAVLQVTSFLVF</sequence>
<accession>A0AAW0TSZ9</accession>
<dbReference type="Proteomes" id="UP001487740">
    <property type="component" value="Unassembled WGS sequence"/>
</dbReference>
<comment type="caution">
    <text evidence="1">The sequence shown here is derived from an EMBL/GenBank/DDBJ whole genome shotgun (WGS) entry which is preliminary data.</text>
</comment>
<gene>
    <name evidence="1" type="ORF">O3P69_010249</name>
</gene>
<dbReference type="EMBL" id="JARAKH010000025">
    <property type="protein sequence ID" value="KAK8390431.1"/>
    <property type="molecule type" value="Genomic_DNA"/>
</dbReference>
<dbReference type="AlphaFoldDB" id="A0AAW0TSZ9"/>
<name>A0AAW0TSZ9_SCYPA</name>
<keyword evidence="2" id="KW-1185">Reference proteome</keyword>